<gene>
    <name evidence="2" type="ORF">B0H16DRAFT_1481199</name>
</gene>
<dbReference type="Proteomes" id="UP001215598">
    <property type="component" value="Unassembled WGS sequence"/>
</dbReference>
<evidence type="ECO:0000256" key="1">
    <source>
        <dbReference type="SAM" id="MobiDB-lite"/>
    </source>
</evidence>
<name>A0AAD7H006_9AGAR</name>
<evidence type="ECO:0000313" key="3">
    <source>
        <dbReference type="Proteomes" id="UP001215598"/>
    </source>
</evidence>
<feature type="compositionally biased region" description="Low complexity" evidence="1">
    <location>
        <begin position="32"/>
        <end position="54"/>
    </location>
</feature>
<keyword evidence="3" id="KW-1185">Reference proteome</keyword>
<evidence type="ECO:0000313" key="2">
    <source>
        <dbReference type="EMBL" id="KAJ7709087.1"/>
    </source>
</evidence>
<dbReference type="AlphaFoldDB" id="A0AAD7H006"/>
<reference evidence="2" key="1">
    <citation type="submission" date="2023-03" db="EMBL/GenBank/DDBJ databases">
        <title>Massive genome expansion in bonnet fungi (Mycena s.s.) driven by repeated elements and novel gene families across ecological guilds.</title>
        <authorList>
            <consortium name="Lawrence Berkeley National Laboratory"/>
            <person name="Harder C.B."/>
            <person name="Miyauchi S."/>
            <person name="Viragh M."/>
            <person name="Kuo A."/>
            <person name="Thoen E."/>
            <person name="Andreopoulos B."/>
            <person name="Lu D."/>
            <person name="Skrede I."/>
            <person name="Drula E."/>
            <person name="Henrissat B."/>
            <person name="Morin E."/>
            <person name="Kohler A."/>
            <person name="Barry K."/>
            <person name="LaButti K."/>
            <person name="Morin E."/>
            <person name="Salamov A."/>
            <person name="Lipzen A."/>
            <person name="Mereny Z."/>
            <person name="Hegedus B."/>
            <person name="Baldrian P."/>
            <person name="Stursova M."/>
            <person name="Weitz H."/>
            <person name="Taylor A."/>
            <person name="Grigoriev I.V."/>
            <person name="Nagy L.G."/>
            <person name="Martin F."/>
            <person name="Kauserud H."/>
        </authorList>
    </citation>
    <scope>NUCLEOTIDE SEQUENCE</scope>
    <source>
        <strain evidence="2">CBHHK182m</strain>
    </source>
</reference>
<proteinExistence type="predicted"/>
<comment type="caution">
    <text evidence="2">The sequence shown here is derived from an EMBL/GenBank/DDBJ whole genome shotgun (WGS) entry which is preliminary data.</text>
</comment>
<dbReference type="EMBL" id="JARKIB010000428">
    <property type="protein sequence ID" value="KAJ7709087.1"/>
    <property type="molecule type" value="Genomic_DNA"/>
</dbReference>
<sequence>MYAGKGSRADDGGSAKNSDYAAYPATKSVATGSSSLSISGSHDFDPASPAPSGDSSEDSLDLSASVTPTAAVLPTPSTSSPQMLNPDALGRLARCCQVHWFAAVSSLQ</sequence>
<accession>A0AAD7H006</accession>
<organism evidence="2 3">
    <name type="scientific">Mycena metata</name>
    <dbReference type="NCBI Taxonomy" id="1033252"/>
    <lineage>
        <taxon>Eukaryota</taxon>
        <taxon>Fungi</taxon>
        <taxon>Dikarya</taxon>
        <taxon>Basidiomycota</taxon>
        <taxon>Agaricomycotina</taxon>
        <taxon>Agaricomycetes</taxon>
        <taxon>Agaricomycetidae</taxon>
        <taxon>Agaricales</taxon>
        <taxon>Marasmiineae</taxon>
        <taxon>Mycenaceae</taxon>
        <taxon>Mycena</taxon>
    </lineage>
</organism>
<feature type="region of interest" description="Disordered" evidence="1">
    <location>
        <begin position="1"/>
        <end position="84"/>
    </location>
</feature>
<protein>
    <submittedName>
        <fullName evidence="2">Uncharacterized protein</fullName>
    </submittedName>
</protein>